<name>A0A1L9B4X5_9BACT</name>
<evidence type="ECO:0000313" key="3">
    <source>
        <dbReference type="Proteomes" id="UP000182229"/>
    </source>
</evidence>
<keyword evidence="1" id="KW-1133">Transmembrane helix</keyword>
<evidence type="ECO:0000256" key="1">
    <source>
        <dbReference type="SAM" id="Phobius"/>
    </source>
</evidence>
<dbReference type="Proteomes" id="UP000182229">
    <property type="component" value="Unassembled WGS sequence"/>
</dbReference>
<proteinExistence type="predicted"/>
<dbReference type="AlphaFoldDB" id="A0A1L9B4X5"/>
<comment type="caution">
    <text evidence="2">The sequence shown here is derived from an EMBL/GenBank/DDBJ whole genome shotgun (WGS) entry which is preliminary data.</text>
</comment>
<evidence type="ECO:0000313" key="2">
    <source>
        <dbReference type="EMBL" id="OJH37305.1"/>
    </source>
</evidence>
<protein>
    <submittedName>
        <fullName evidence="2">Uncharacterized protein</fullName>
    </submittedName>
</protein>
<reference evidence="2 3" key="2">
    <citation type="submission" date="2016-12" db="EMBL/GenBank/DDBJ databases">
        <title>Draft Genome Sequence of Cystobacter ferrugineus Strain Cbfe23.</title>
        <authorList>
            <person name="Akbar S."/>
            <person name="Dowd S.E."/>
            <person name="Stevens D.C."/>
        </authorList>
    </citation>
    <scope>NUCLEOTIDE SEQUENCE [LARGE SCALE GENOMIC DNA]</scope>
    <source>
        <strain evidence="2 3">Cbfe23</strain>
    </source>
</reference>
<feature type="transmembrane region" description="Helical" evidence="1">
    <location>
        <begin position="51"/>
        <end position="72"/>
    </location>
</feature>
<gene>
    <name evidence="2" type="ORF">BON30_28820</name>
</gene>
<keyword evidence="1" id="KW-0812">Transmembrane</keyword>
<sequence length="112" mass="12086">MGPARREARVSKRLRRLLRGLSPRLEDRFPSMDTLLEEPRREAVGPRRRRALAGAALLGAVLAALGLVSMGAQARLMCARTVEKGAPESRAPFASSSPAWGTDALVCIPLLL</sequence>
<keyword evidence="3" id="KW-1185">Reference proteome</keyword>
<reference evidence="3" key="1">
    <citation type="submission" date="2016-11" db="EMBL/GenBank/DDBJ databases">
        <authorList>
            <person name="Shukria A."/>
            <person name="Stevens D.C."/>
        </authorList>
    </citation>
    <scope>NUCLEOTIDE SEQUENCE [LARGE SCALE GENOMIC DNA]</scope>
    <source>
        <strain evidence="3">Cbfe23</strain>
    </source>
</reference>
<organism evidence="2 3">
    <name type="scientific">Cystobacter ferrugineus</name>
    <dbReference type="NCBI Taxonomy" id="83449"/>
    <lineage>
        <taxon>Bacteria</taxon>
        <taxon>Pseudomonadati</taxon>
        <taxon>Myxococcota</taxon>
        <taxon>Myxococcia</taxon>
        <taxon>Myxococcales</taxon>
        <taxon>Cystobacterineae</taxon>
        <taxon>Archangiaceae</taxon>
        <taxon>Cystobacter</taxon>
    </lineage>
</organism>
<dbReference type="EMBL" id="MPIN01000008">
    <property type="protein sequence ID" value="OJH37305.1"/>
    <property type="molecule type" value="Genomic_DNA"/>
</dbReference>
<accession>A0A1L9B4X5</accession>
<keyword evidence="1" id="KW-0472">Membrane</keyword>